<proteinExistence type="predicted"/>
<evidence type="ECO:0000313" key="3">
    <source>
        <dbReference type="Proteomes" id="UP000239899"/>
    </source>
</evidence>
<keyword evidence="3" id="KW-1185">Reference proteome</keyword>
<feature type="compositionally biased region" description="Gly residues" evidence="1">
    <location>
        <begin position="266"/>
        <end position="278"/>
    </location>
</feature>
<dbReference type="Proteomes" id="UP000239899">
    <property type="component" value="Unassembled WGS sequence"/>
</dbReference>
<evidence type="ECO:0000256" key="1">
    <source>
        <dbReference type="SAM" id="MobiDB-lite"/>
    </source>
</evidence>
<dbReference type="AlphaFoldDB" id="A0A2P6TQR4"/>
<dbReference type="CDD" id="cd05483">
    <property type="entry name" value="retropepsin_like_bacteria"/>
    <property type="match status" value="1"/>
</dbReference>
<dbReference type="InterPro" id="IPR021109">
    <property type="entry name" value="Peptidase_aspartic_dom_sf"/>
</dbReference>
<protein>
    <submittedName>
        <fullName evidence="2">Uncharacterized protein</fullName>
    </submittedName>
</protein>
<sequence>MEWQLSFAAAGSFVEHLSSPHLSCSCGYDAAAREDGLVAGQRCSGGGGASSSSITTSSSSNDSGGCGSSITTSSSSAPGGAPAYFQPAGVCWSSDDGGCPRLLQLDDAEAQLLCMWVRTGLWVLPNISSQLKIARASAKEAAACAAAASTSTSSSLREDEEASCSSSGSSGAASEQLGPSVWLKLKLRGGGKLTALVEVLESDWRPLSLRLCLAGEHEVWRFSDWHQWQPGLWLAGGAVQSTTGEGGVVNDYSLAAVQVSSVGSSGAAGSGSTDGGSGTNSSSSRRFVQPPAPLLPPCSSFVPGLPEEVPAWHTSSGHSLVRPLLNGRDVGYFILDTGASGFVLDPSTGDALGLEAFGELQVTSIVGRIASRYRRADTFQLGPLRMARPLLMELPMAGLVTGVPDGGRVVGIVGYDVLRRAVVHVPAPPRRPPPPAAVASAPLELVTAEGRRHRGLFMVDSGAGGLDIVLNARAAQALGLGKGSTATHIKGLGGGGGARMTAQRCQLGEVWLGPHCFTSVQALYREGPGGNGGLELSQHTSGIVCGGVLGRCTLVFDYPRLRLAVRRPAAPEAAAVAAAAG</sequence>
<dbReference type="Pfam" id="PF13650">
    <property type="entry name" value="Asp_protease_2"/>
    <property type="match status" value="2"/>
</dbReference>
<dbReference type="STRING" id="3076.A0A2P6TQR4"/>
<comment type="caution">
    <text evidence="2">The sequence shown here is derived from an EMBL/GenBank/DDBJ whole genome shotgun (WGS) entry which is preliminary data.</text>
</comment>
<dbReference type="OrthoDB" id="2018659at2759"/>
<gene>
    <name evidence="2" type="ORF">C2E21_4538</name>
</gene>
<accession>A0A2P6TQR4</accession>
<feature type="region of interest" description="Disordered" evidence="1">
    <location>
        <begin position="264"/>
        <end position="289"/>
    </location>
</feature>
<organism evidence="2 3">
    <name type="scientific">Chlorella sorokiniana</name>
    <name type="common">Freshwater green alga</name>
    <dbReference type="NCBI Taxonomy" id="3076"/>
    <lineage>
        <taxon>Eukaryota</taxon>
        <taxon>Viridiplantae</taxon>
        <taxon>Chlorophyta</taxon>
        <taxon>core chlorophytes</taxon>
        <taxon>Trebouxiophyceae</taxon>
        <taxon>Chlorellales</taxon>
        <taxon>Chlorellaceae</taxon>
        <taxon>Chlorella clade</taxon>
        <taxon>Chlorella</taxon>
    </lineage>
</organism>
<dbReference type="Gene3D" id="2.40.70.10">
    <property type="entry name" value="Acid Proteases"/>
    <property type="match status" value="2"/>
</dbReference>
<dbReference type="InterPro" id="IPR034122">
    <property type="entry name" value="Retropepsin-like_bacterial"/>
</dbReference>
<name>A0A2P6TQR4_CHLSO</name>
<reference evidence="2 3" key="1">
    <citation type="journal article" date="2018" name="Plant J.">
        <title>Genome sequences of Chlorella sorokiniana UTEX 1602 and Micractinium conductrix SAG 241.80: implications to maltose excretion by a green alga.</title>
        <authorList>
            <person name="Arriola M.B."/>
            <person name="Velmurugan N."/>
            <person name="Zhang Y."/>
            <person name="Plunkett M.H."/>
            <person name="Hondzo H."/>
            <person name="Barney B.M."/>
        </authorList>
    </citation>
    <scope>NUCLEOTIDE SEQUENCE [LARGE SCALE GENOMIC DNA]</scope>
    <source>
        <strain evidence="3">UTEX 1602</strain>
    </source>
</reference>
<evidence type="ECO:0000313" key="2">
    <source>
        <dbReference type="EMBL" id="PRW56405.1"/>
    </source>
</evidence>
<dbReference type="EMBL" id="LHPG02000008">
    <property type="protein sequence ID" value="PRW56405.1"/>
    <property type="molecule type" value="Genomic_DNA"/>
</dbReference>